<keyword evidence="3" id="KW-1185">Reference proteome</keyword>
<feature type="transmembrane region" description="Helical" evidence="1">
    <location>
        <begin position="54"/>
        <end position="77"/>
    </location>
</feature>
<feature type="transmembrane region" description="Helical" evidence="1">
    <location>
        <begin position="12"/>
        <end position="32"/>
    </location>
</feature>
<protein>
    <recommendedName>
        <fullName evidence="4">DUF2975 domain-containing protein</fullName>
    </recommendedName>
</protein>
<dbReference type="EMBL" id="JAHYBZ010000007">
    <property type="protein sequence ID" value="MBW6400126.1"/>
    <property type="molecule type" value="Genomic_DNA"/>
</dbReference>
<keyword evidence="1" id="KW-0812">Transmembrane</keyword>
<reference evidence="2 3" key="1">
    <citation type="submission" date="2021-07" db="EMBL/GenBank/DDBJ databases">
        <authorList>
            <person name="So Y."/>
        </authorList>
    </citation>
    <scope>NUCLEOTIDE SEQUENCE [LARGE SCALE GENOMIC DNA]</scope>
    <source>
        <strain evidence="2 3">HJA6</strain>
    </source>
</reference>
<name>A0ABS7ACU5_9PROT</name>
<evidence type="ECO:0000313" key="3">
    <source>
        <dbReference type="Proteomes" id="UP001196565"/>
    </source>
</evidence>
<keyword evidence="1" id="KW-0472">Membrane</keyword>
<proteinExistence type="predicted"/>
<sequence length="170" mass="17231">MSSPAHSAARRAGIAVLAAILFAVVAPVVIWFDDRLIALALLGDGVVLGPVSPALRAVGIATTLLPSLCLGWGLFALMPALRPIGRGEVAPRVGIALHRLGLSVLIVGLYEPLGRAVLLAALTLAPGRLAIEIGMSTNAVLLVALGATLMALGPVLRGAAAALEENQGFV</sequence>
<gene>
    <name evidence="2" type="ORF">KPL78_19865</name>
</gene>
<comment type="caution">
    <text evidence="2">The sequence shown here is derived from an EMBL/GenBank/DDBJ whole genome shotgun (WGS) entry which is preliminary data.</text>
</comment>
<evidence type="ECO:0008006" key="4">
    <source>
        <dbReference type="Google" id="ProtNLM"/>
    </source>
</evidence>
<dbReference type="Proteomes" id="UP001196565">
    <property type="component" value="Unassembled WGS sequence"/>
</dbReference>
<keyword evidence="1" id="KW-1133">Transmembrane helix</keyword>
<organism evidence="2 3">
    <name type="scientific">Roseomonas alba</name>
    <dbReference type="NCBI Taxonomy" id="2846776"/>
    <lineage>
        <taxon>Bacteria</taxon>
        <taxon>Pseudomonadati</taxon>
        <taxon>Pseudomonadota</taxon>
        <taxon>Alphaproteobacteria</taxon>
        <taxon>Acetobacterales</taxon>
        <taxon>Roseomonadaceae</taxon>
        <taxon>Roseomonas</taxon>
    </lineage>
</organism>
<evidence type="ECO:0000256" key="1">
    <source>
        <dbReference type="SAM" id="Phobius"/>
    </source>
</evidence>
<feature type="transmembrane region" description="Helical" evidence="1">
    <location>
        <begin position="130"/>
        <end position="152"/>
    </location>
</feature>
<dbReference type="RefSeq" id="WP_219764735.1">
    <property type="nucleotide sequence ID" value="NZ_JAHYBZ010000007.1"/>
</dbReference>
<evidence type="ECO:0000313" key="2">
    <source>
        <dbReference type="EMBL" id="MBW6400126.1"/>
    </source>
</evidence>
<accession>A0ABS7ACU5</accession>